<comment type="caution">
    <text evidence="1">The sequence shown here is derived from an EMBL/GenBank/DDBJ whole genome shotgun (WGS) entry which is preliminary data.</text>
</comment>
<name>A0ABW2TV80_9PSEU</name>
<protein>
    <submittedName>
        <fullName evidence="1">RHS repeat-associated core domain-containing protein</fullName>
    </submittedName>
</protein>
<reference evidence="2" key="1">
    <citation type="journal article" date="2019" name="Int. J. Syst. Evol. Microbiol.">
        <title>The Global Catalogue of Microorganisms (GCM) 10K type strain sequencing project: providing services to taxonomists for standard genome sequencing and annotation.</title>
        <authorList>
            <consortium name="The Broad Institute Genomics Platform"/>
            <consortium name="The Broad Institute Genome Sequencing Center for Infectious Disease"/>
            <person name="Wu L."/>
            <person name="Ma J."/>
        </authorList>
    </citation>
    <scope>NUCLEOTIDE SEQUENCE [LARGE SCALE GENOMIC DNA]</scope>
    <source>
        <strain evidence="2">JCM 17695</strain>
    </source>
</reference>
<dbReference type="InterPro" id="IPR050708">
    <property type="entry name" value="T6SS_VgrG/RHS"/>
</dbReference>
<organism evidence="1 2">
    <name type="scientific">Actinokineospora soli</name>
    <dbReference type="NCBI Taxonomy" id="1048753"/>
    <lineage>
        <taxon>Bacteria</taxon>
        <taxon>Bacillati</taxon>
        <taxon>Actinomycetota</taxon>
        <taxon>Actinomycetes</taxon>
        <taxon>Pseudonocardiales</taxon>
        <taxon>Pseudonocardiaceae</taxon>
        <taxon>Actinokineospora</taxon>
    </lineage>
</organism>
<proteinExistence type="predicted"/>
<dbReference type="NCBIfam" id="TIGR03696">
    <property type="entry name" value="Rhs_assc_core"/>
    <property type="match status" value="1"/>
</dbReference>
<dbReference type="Proteomes" id="UP001596512">
    <property type="component" value="Unassembled WGS sequence"/>
</dbReference>
<dbReference type="InterPro" id="IPR022385">
    <property type="entry name" value="Rhs_assc_core"/>
</dbReference>
<accession>A0ABW2TV80</accession>
<keyword evidence="2" id="KW-1185">Reference proteome</keyword>
<sequence>MTHLGAREYDPSLGRFLSVDPLMALNDPQQVNGYTYSNNSPITRSDPTGLVSHMCPDGDCSVGRKDPPSPQCAEHPYVCTSQPYQRSCERFGCWDTKPQWQVKNCNHPVLCQKMAPEPKKAPPPPPLPLPVPVWVLFPDGKAHAAEGVLALCGGGSVQYATGNKGWEGCVAMDAKGYGWSTAEKHGLGNTHGKGADIGISGKIAQGDIEGLGGNGHWIAADVGKRGGVEIGQSDETGDLSFSAGLNAGIGDGSPVTAGTEEAKSGYIPGHNQQKHNAIWSAFTWLGYNQPSLAGRIGFWKAFGE</sequence>
<evidence type="ECO:0000313" key="1">
    <source>
        <dbReference type="EMBL" id="MFC7617231.1"/>
    </source>
</evidence>
<dbReference type="PANTHER" id="PTHR32305:SF17">
    <property type="entry name" value="TRNA NUCLEASE WAPA"/>
    <property type="match status" value="1"/>
</dbReference>
<dbReference type="Gene3D" id="2.180.10.10">
    <property type="entry name" value="RHS repeat-associated core"/>
    <property type="match status" value="1"/>
</dbReference>
<gene>
    <name evidence="1" type="ORF">ACFQV2_31225</name>
</gene>
<dbReference type="PANTHER" id="PTHR32305">
    <property type="match status" value="1"/>
</dbReference>
<evidence type="ECO:0000313" key="2">
    <source>
        <dbReference type="Proteomes" id="UP001596512"/>
    </source>
</evidence>
<dbReference type="EMBL" id="JBHTEY010000004">
    <property type="protein sequence ID" value="MFC7617231.1"/>
    <property type="molecule type" value="Genomic_DNA"/>
</dbReference>